<proteinExistence type="predicted"/>
<dbReference type="RefSeq" id="WP_188513250.1">
    <property type="nucleotide sequence ID" value="NZ_BMGD01000002.1"/>
</dbReference>
<dbReference type="InterPro" id="IPR011991">
    <property type="entry name" value="ArsR-like_HTH"/>
</dbReference>
<dbReference type="SMART" id="SM00418">
    <property type="entry name" value="HTH_ARSR"/>
    <property type="match status" value="1"/>
</dbReference>
<comment type="caution">
    <text evidence="5">The sequence shown here is derived from an EMBL/GenBank/DDBJ whole genome shotgun (WGS) entry which is preliminary data.</text>
</comment>
<sequence length="120" mass="12945">MDDLSAQVWAVDALGALAHETRLAVFRMLVKAGPDGMIAGAIAEHQGVPPSTMSHHLATLERAGLVQSERESRLIHYRADYPGMRRLLMFLMQDCCQGAPEMCGDLVAGLTCEPSPTPNA</sequence>
<keyword evidence="2" id="KW-0238">DNA-binding</keyword>
<dbReference type="PRINTS" id="PR00778">
    <property type="entry name" value="HTHARSR"/>
</dbReference>
<protein>
    <submittedName>
        <fullName evidence="5">Transcriptional regulator</fullName>
    </submittedName>
</protein>
<gene>
    <name evidence="5" type="ORF">GCM10010833_09410</name>
</gene>
<dbReference type="Gene3D" id="1.10.10.10">
    <property type="entry name" value="Winged helix-like DNA-binding domain superfamily/Winged helix DNA-binding domain"/>
    <property type="match status" value="1"/>
</dbReference>
<name>A0ABQ1J3X0_9SPHN</name>
<dbReference type="Pfam" id="PF12840">
    <property type="entry name" value="HTH_20"/>
    <property type="match status" value="1"/>
</dbReference>
<evidence type="ECO:0000259" key="4">
    <source>
        <dbReference type="PROSITE" id="PS50987"/>
    </source>
</evidence>
<dbReference type="Proteomes" id="UP000614261">
    <property type="component" value="Unassembled WGS sequence"/>
</dbReference>
<dbReference type="InterPro" id="IPR001845">
    <property type="entry name" value="HTH_ArsR_DNA-bd_dom"/>
</dbReference>
<evidence type="ECO:0000256" key="3">
    <source>
        <dbReference type="ARBA" id="ARBA00023163"/>
    </source>
</evidence>
<evidence type="ECO:0000256" key="1">
    <source>
        <dbReference type="ARBA" id="ARBA00023015"/>
    </source>
</evidence>
<organism evidence="5 6">
    <name type="scientific">Blastomonas aquatica</name>
    <dbReference type="NCBI Taxonomy" id="1510276"/>
    <lineage>
        <taxon>Bacteria</taxon>
        <taxon>Pseudomonadati</taxon>
        <taxon>Pseudomonadota</taxon>
        <taxon>Alphaproteobacteria</taxon>
        <taxon>Sphingomonadales</taxon>
        <taxon>Sphingomonadaceae</taxon>
        <taxon>Blastomonas</taxon>
    </lineage>
</organism>
<evidence type="ECO:0000313" key="5">
    <source>
        <dbReference type="EMBL" id="GGB56802.1"/>
    </source>
</evidence>
<dbReference type="PANTHER" id="PTHR43132:SF2">
    <property type="entry name" value="ARSENICAL RESISTANCE OPERON REPRESSOR ARSR-RELATED"/>
    <property type="match status" value="1"/>
</dbReference>
<evidence type="ECO:0000313" key="6">
    <source>
        <dbReference type="Proteomes" id="UP000614261"/>
    </source>
</evidence>
<dbReference type="NCBIfam" id="NF033788">
    <property type="entry name" value="HTH_metalloreg"/>
    <property type="match status" value="1"/>
</dbReference>
<dbReference type="PANTHER" id="PTHR43132">
    <property type="entry name" value="ARSENICAL RESISTANCE OPERON REPRESSOR ARSR-RELATED"/>
    <property type="match status" value="1"/>
</dbReference>
<reference evidence="6" key="1">
    <citation type="journal article" date="2019" name="Int. J. Syst. Evol. Microbiol.">
        <title>The Global Catalogue of Microorganisms (GCM) 10K type strain sequencing project: providing services to taxonomists for standard genome sequencing and annotation.</title>
        <authorList>
            <consortium name="The Broad Institute Genomics Platform"/>
            <consortium name="The Broad Institute Genome Sequencing Center for Infectious Disease"/>
            <person name="Wu L."/>
            <person name="Ma J."/>
        </authorList>
    </citation>
    <scope>NUCLEOTIDE SEQUENCE [LARGE SCALE GENOMIC DNA]</scope>
    <source>
        <strain evidence="6">CGMCC 1.12851</strain>
    </source>
</reference>
<dbReference type="InterPro" id="IPR036388">
    <property type="entry name" value="WH-like_DNA-bd_sf"/>
</dbReference>
<dbReference type="EMBL" id="BMGD01000002">
    <property type="protein sequence ID" value="GGB56802.1"/>
    <property type="molecule type" value="Genomic_DNA"/>
</dbReference>
<accession>A0ABQ1J3X0</accession>
<dbReference type="InterPro" id="IPR051011">
    <property type="entry name" value="Metal_resp_trans_reg"/>
</dbReference>
<dbReference type="PROSITE" id="PS50987">
    <property type="entry name" value="HTH_ARSR_2"/>
    <property type="match status" value="1"/>
</dbReference>
<keyword evidence="3" id="KW-0804">Transcription</keyword>
<evidence type="ECO:0000256" key="2">
    <source>
        <dbReference type="ARBA" id="ARBA00023125"/>
    </source>
</evidence>
<dbReference type="CDD" id="cd00090">
    <property type="entry name" value="HTH_ARSR"/>
    <property type="match status" value="1"/>
</dbReference>
<feature type="domain" description="HTH arsR-type" evidence="4">
    <location>
        <begin position="4"/>
        <end position="99"/>
    </location>
</feature>
<dbReference type="SUPFAM" id="SSF46785">
    <property type="entry name" value="Winged helix' DNA-binding domain"/>
    <property type="match status" value="1"/>
</dbReference>
<keyword evidence="1" id="KW-0805">Transcription regulation</keyword>
<keyword evidence="6" id="KW-1185">Reference proteome</keyword>
<dbReference type="InterPro" id="IPR036390">
    <property type="entry name" value="WH_DNA-bd_sf"/>
</dbReference>